<dbReference type="Proteomes" id="UP000002038">
    <property type="component" value="Unassembled WGS sequence"/>
</dbReference>
<feature type="region of interest" description="Disordered" evidence="1">
    <location>
        <begin position="1"/>
        <end position="321"/>
    </location>
</feature>
<evidence type="ECO:0000259" key="2">
    <source>
        <dbReference type="SMART" id="SM01406"/>
    </source>
</evidence>
<protein>
    <recommendedName>
        <fullName evidence="2">INO80 complex subunit B-like conserved region domain-containing protein</fullName>
    </recommendedName>
</protein>
<dbReference type="RefSeq" id="XP_031579034.1">
    <property type="nucleotide sequence ID" value="XM_031722210.1"/>
</dbReference>
<reference evidence="4" key="1">
    <citation type="journal article" date="2015" name="PLoS Genet.">
        <title>The dynamic genome and transcriptome of the human fungal pathogen Blastomyces and close relative Emmonsia.</title>
        <authorList>
            <person name="Munoz J.F."/>
            <person name="Gauthier G.M."/>
            <person name="Desjardins C.A."/>
            <person name="Gallo J.E."/>
            <person name="Holder J."/>
            <person name="Sullivan T.D."/>
            <person name="Marty A.J."/>
            <person name="Carmen J.C."/>
            <person name="Chen Z."/>
            <person name="Ding L."/>
            <person name="Gujja S."/>
            <person name="Magrini V."/>
            <person name="Misas E."/>
            <person name="Mitreva M."/>
            <person name="Priest M."/>
            <person name="Saif S."/>
            <person name="Whiston E.A."/>
            <person name="Young S."/>
            <person name="Zeng Q."/>
            <person name="Goldman W.E."/>
            <person name="Mardis E.R."/>
            <person name="Taylor J.W."/>
            <person name="McEwen J.G."/>
            <person name="Clay O.K."/>
            <person name="Klein B.S."/>
            <person name="Cuomo C.A."/>
        </authorList>
    </citation>
    <scope>NUCLEOTIDE SEQUENCE [LARGE SCALE GENOMIC DNA]</scope>
    <source>
        <strain evidence="4">SLH14081</strain>
    </source>
</reference>
<dbReference type="GeneID" id="8503893"/>
<dbReference type="PANTHER" id="PTHR21561">
    <property type="entry name" value="INO80 COMPLEX SUBUNIT B"/>
    <property type="match status" value="1"/>
</dbReference>
<organism evidence="3 4">
    <name type="scientific">Blastomyces gilchristii (strain SLH14081)</name>
    <name type="common">Blastomyces dermatitidis</name>
    <dbReference type="NCBI Taxonomy" id="559298"/>
    <lineage>
        <taxon>Eukaryota</taxon>
        <taxon>Fungi</taxon>
        <taxon>Dikarya</taxon>
        <taxon>Ascomycota</taxon>
        <taxon>Pezizomycotina</taxon>
        <taxon>Eurotiomycetes</taxon>
        <taxon>Eurotiomycetidae</taxon>
        <taxon>Onygenales</taxon>
        <taxon>Ajellomycetaceae</taxon>
        <taxon>Blastomyces</taxon>
    </lineage>
</organism>
<proteinExistence type="predicted"/>
<dbReference type="GO" id="GO:0031011">
    <property type="term" value="C:Ino80 complex"/>
    <property type="evidence" value="ECO:0007669"/>
    <property type="project" value="InterPro"/>
</dbReference>
<sequence>MADRPLTRARQQSDRESSYYQNTETASTSSSDDWQAPTPSQSEPSRFHRVVDETPSSPSVTVSRLPPSPPKDTNRSIRLKVKMPSSKLREVTSGPEKRHHNIFTEPVIVTGPRNSRSKKTLVEVDTDEDEDLDESMNEDGEEESNVSDADGTDGEVDPNESEDEDADADAETDPDADGDDVDMDDAPPISPSAKQAAARPTVTVTPAGGGRLKNTDTNMDLDDDDDDDDEELSELDSDADADGEPDETAVPDEPSELVEDEEIEEEEDEEEEEEDEEEVESDSGTPITASRASTPDVTKMTKRQRGRMELGGDFLQLPMEPQVKKHLTAEEHAMRRAEMARRRKNLSEKRNEEEKMDTINKLLKKQAPKRRGKISAAETAAAGDTTPRTQEPQEPEKPDPIMIRYVSNRDGRRVGVPEEWFGTPAGRIFGNMPTNRRTEPSRGHRLVEEV</sequence>
<feature type="compositionally biased region" description="Polar residues" evidence="1">
    <location>
        <begin position="284"/>
        <end position="296"/>
    </location>
</feature>
<evidence type="ECO:0000313" key="3">
    <source>
        <dbReference type="EMBL" id="OAT09838.1"/>
    </source>
</evidence>
<keyword evidence="4" id="KW-1185">Reference proteome</keyword>
<dbReference type="Pfam" id="PF04795">
    <property type="entry name" value="PAPA-1"/>
    <property type="match status" value="1"/>
</dbReference>
<dbReference type="SMART" id="SM01406">
    <property type="entry name" value="PAPA-1"/>
    <property type="match status" value="1"/>
</dbReference>
<accession>A0A179URK6</accession>
<feature type="region of interest" description="Disordered" evidence="1">
    <location>
        <begin position="415"/>
        <end position="450"/>
    </location>
</feature>
<dbReference type="STRING" id="559298.A0A179URK6"/>
<feature type="region of interest" description="Disordered" evidence="1">
    <location>
        <begin position="334"/>
        <end position="403"/>
    </location>
</feature>
<dbReference type="InterPro" id="IPR006880">
    <property type="entry name" value="INO80B_C"/>
</dbReference>
<feature type="compositionally biased region" description="Basic and acidic residues" evidence="1">
    <location>
        <begin position="1"/>
        <end position="17"/>
    </location>
</feature>
<gene>
    <name evidence="3" type="ORF">BDBG_05543</name>
</gene>
<feature type="compositionally biased region" description="Basic and acidic residues" evidence="1">
    <location>
        <begin position="334"/>
        <end position="358"/>
    </location>
</feature>
<feature type="domain" description="INO80 complex subunit B-like conserved region" evidence="2">
    <location>
        <begin position="331"/>
        <end position="420"/>
    </location>
</feature>
<evidence type="ECO:0000313" key="4">
    <source>
        <dbReference type="Proteomes" id="UP000002038"/>
    </source>
</evidence>
<feature type="compositionally biased region" description="Acidic residues" evidence="1">
    <location>
        <begin position="124"/>
        <end position="185"/>
    </location>
</feature>
<name>A0A179URK6_BLAGS</name>
<feature type="compositionally biased region" description="Acidic residues" evidence="1">
    <location>
        <begin position="219"/>
        <end position="281"/>
    </location>
</feature>
<dbReference type="KEGG" id="bgh:BDBG_05543"/>
<dbReference type="InterPro" id="IPR029523">
    <property type="entry name" value="INO80B/Ies2"/>
</dbReference>
<dbReference type="GO" id="GO:0006338">
    <property type="term" value="P:chromatin remodeling"/>
    <property type="evidence" value="ECO:0007669"/>
    <property type="project" value="InterPro"/>
</dbReference>
<dbReference type="AlphaFoldDB" id="A0A179URK6"/>
<feature type="compositionally biased region" description="Polar residues" evidence="1">
    <location>
        <begin position="18"/>
        <end position="44"/>
    </location>
</feature>
<feature type="compositionally biased region" description="Basic and acidic residues" evidence="1">
    <location>
        <begin position="436"/>
        <end position="450"/>
    </location>
</feature>
<evidence type="ECO:0000256" key="1">
    <source>
        <dbReference type="SAM" id="MobiDB-lite"/>
    </source>
</evidence>
<dbReference type="VEuPathDB" id="FungiDB:BDBG_05543"/>
<dbReference type="EMBL" id="GG657458">
    <property type="protein sequence ID" value="OAT09838.1"/>
    <property type="molecule type" value="Genomic_DNA"/>
</dbReference>
<feature type="compositionally biased region" description="Low complexity" evidence="1">
    <location>
        <begin position="196"/>
        <end position="206"/>
    </location>
</feature>
<feature type="compositionally biased region" description="Basic residues" evidence="1">
    <location>
        <begin position="362"/>
        <end position="373"/>
    </location>
</feature>
<dbReference type="PANTHER" id="PTHR21561:SF12">
    <property type="entry name" value="INO80 COMPLEX SUBUNIT B"/>
    <property type="match status" value="1"/>
</dbReference>
<dbReference type="OrthoDB" id="2021186at2759"/>